<dbReference type="InterPro" id="IPR002401">
    <property type="entry name" value="Cyt_P450_E_grp-I"/>
</dbReference>
<evidence type="ECO:0000256" key="2">
    <source>
        <dbReference type="ARBA" id="ARBA00010617"/>
    </source>
</evidence>
<evidence type="ECO:0000256" key="1">
    <source>
        <dbReference type="ARBA" id="ARBA00001971"/>
    </source>
</evidence>
<dbReference type="GO" id="GO:0016705">
    <property type="term" value="F:oxidoreductase activity, acting on paired donors, with incorporation or reduction of molecular oxygen"/>
    <property type="evidence" value="ECO:0007669"/>
    <property type="project" value="InterPro"/>
</dbReference>
<keyword evidence="3 6" id="KW-0349">Heme</keyword>
<dbReference type="AlphaFoldDB" id="A0A8T9AYB5"/>
<proteinExistence type="inferred from homology"/>
<dbReference type="OrthoDB" id="1470350at2759"/>
<sequence>IRQPNTQTNIIQLLLYRFGVLIYRFYFHPLSRFPGPKYLAASALSKFYYDNVRGVFYKEIRDLHDQYGDMVRVAPDELSIDGSVGWDDIYGHKKSGQLEFNKDSLWYRPLDEGKGRDGHGATDIIMANREVHRRQRRLIAHAFSDAALYEQEDIIKSYVDLLMRRLKEHSVQGKSLDMVKWYNYTTFDVISDLAFNDSFRSLESSEMHPWVSMIFNFIKVGTKLRLFAQYPILKPFVGLFLDKGDIDVIARNGALTAAKLDKRLEMGTNGERKDFLSYILRHNDEKGMSYPEILGNSETFIVAGSETTATLLSGLTYYLSQSPEAWNRLKDEVRGSFKTEEEITMRSTSALPYLFACLEEGLRMYPPAVVTPPRISPGATVNGVYIPKGTKLWIHQWATNHRTSNFLLPDTYLPERWLPATHAYHEPRFTNDNRASMRPFSYGPRNCIGKNLAYSEMRLILAKLVWRFELELMPESAGWNVGQKVYTNFQKPPLIMKLHLVAGAGGEGPAE</sequence>
<dbReference type="InterPro" id="IPR050121">
    <property type="entry name" value="Cytochrome_P450_monoxygenase"/>
</dbReference>
<dbReference type="PRINTS" id="PR00463">
    <property type="entry name" value="EP450I"/>
</dbReference>
<keyword evidence="9" id="KW-1185">Reference proteome</keyword>
<organism evidence="8 9">
    <name type="scientific">Lachnellula arida</name>
    <dbReference type="NCBI Taxonomy" id="1316785"/>
    <lineage>
        <taxon>Eukaryota</taxon>
        <taxon>Fungi</taxon>
        <taxon>Dikarya</taxon>
        <taxon>Ascomycota</taxon>
        <taxon>Pezizomycotina</taxon>
        <taxon>Leotiomycetes</taxon>
        <taxon>Helotiales</taxon>
        <taxon>Lachnaceae</taxon>
        <taxon>Lachnellula</taxon>
    </lineage>
</organism>
<evidence type="ECO:0000256" key="7">
    <source>
        <dbReference type="RuleBase" id="RU000461"/>
    </source>
</evidence>
<evidence type="ECO:0000313" key="8">
    <source>
        <dbReference type="EMBL" id="TVY12724.1"/>
    </source>
</evidence>
<evidence type="ECO:0000256" key="4">
    <source>
        <dbReference type="ARBA" id="ARBA00022723"/>
    </source>
</evidence>
<dbReference type="InterPro" id="IPR017972">
    <property type="entry name" value="Cyt_P450_CS"/>
</dbReference>
<dbReference type="Gene3D" id="1.10.630.10">
    <property type="entry name" value="Cytochrome P450"/>
    <property type="match status" value="1"/>
</dbReference>
<evidence type="ECO:0000256" key="3">
    <source>
        <dbReference type="ARBA" id="ARBA00022617"/>
    </source>
</evidence>
<keyword evidence="7 8" id="KW-0503">Monooxygenase</keyword>
<gene>
    <name evidence="8" type="primary">aclL_2</name>
    <name evidence="8" type="ORF">LARI1_G009581</name>
</gene>
<dbReference type="PANTHER" id="PTHR24305:SF210">
    <property type="entry name" value="CYTOCHROME P450 MONOOXYGENASE ASQL-RELATED"/>
    <property type="match status" value="1"/>
</dbReference>
<dbReference type="SUPFAM" id="SSF48264">
    <property type="entry name" value="Cytochrome P450"/>
    <property type="match status" value="1"/>
</dbReference>
<dbReference type="GO" id="GO:0020037">
    <property type="term" value="F:heme binding"/>
    <property type="evidence" value="ECO:0007669"/>
    <property type="project" value="InterPro"/>
</dbReference>
<dbReference type="GO" id="GO:0004497">
    <property type="term" value="F:monooxygenase activity"/>
    <property type="evidence" value="ECO:0007669"/>
    <property type="project" value="UniProtKB-KW"/>
</dbReference>
<name>A0A8T9AYB5_9HELO</name>
<feature type="binding site" description="axial binding residue" evidence="6">
    <location>
        <position position="447"/>
    </location>
    <ligand>
        <name>heme</name>
        <dbReference type="ChEBI" id="CHEBI:30413"/>
    </ligand>
    <ligandPart>
        <name>Fe</name>
        <dbReference type="ChEBI" id="CHEBI:18248"/>
    </ligandPart>
</feature>
<comment type="caution">
    <text evidence="8">The sequence shown here is derived from an EMBL/GenBank/DDBJ whole genome shotgun (WGS) entry which is preliminary data.</text>
</comment>
<dbReference type="InterPro" id="IPR036396">
    <property type="entry name" value="Cyt_P450_sf"/>
</dbReference>
<dbReference type="PANTHER" id="PTHR24305">
    <property type="entry name" value="CYTOCHROME P450"/>
    <property type="match status" value="1"/>
</dbReference>
<dbReference type="EMBL" id="QGMF01001357">
    <property type="protein sequence ID" value="TVY12724.1"/>
    <property type="molecule type" value="Genomic_DNA"/>
</dbReference>
<keyword evidence="7" id="KW-0560">Oxidoreductase</keyword>
<comment type="cofactor">
    <cofactor evidence="1 6">
        <name>heme</name>
        <dbReference type="ChEBI" id="CHEBI:30413"/>
    </cofactor>
</comment>
<dbReference type="Pfam" id="PF00067">
    <property type="entry name" value="p450"/>
    <property type="match status" value="1"/>
</dbReference>
<evidence type="ECO:0000256" key="6">
    <source>
        <dbReference type="PIRSR" id="PIRSR602401-1"/>
    </source>
</evidence>
<accession>A0A8T9AYB5</accession>
<evidence type="ECO:0000256" key="5">
    <source>
        <dbReference type="ARBA" id="ARBA00023004"/>
    </source>
</evidence>
<comment type="similarity">
    <text evidence="2 7">Belongs to the cytochrome P450 family.</text>
</comment>
<dbReference type="Proteomes" id="UP000469559">
    <property type="component" value="Unassembled WGS sequence"/>
</dbReference>
<evidence type="ECO:0000313" key="9">
    <source>
        <dbReference type="Proteomes" id="UP000469559"/>
    </source>
</evidence>
<protein>
    <submittedName>
        <fullName evidence="8">Cytochrome P450 monooxygenase aclL</fullName>
    </submittedName>
</protein>
<keyword evidence="4 6" id="KW-0479">Metal-binding</keyword>
<keyword evidence="5 6" id="KW-0408">Iron</keyword>
<dbReference type="PROSITE" id="PS00086">
    <property type="entry name" value="CYTOCHROME_P450"/>
    <property type="match status" value="1"/>
</dbReference>
<dbReference type="InterPro" id="IPR001128">
    <property type="entry name" value="Cyt_P450"/>
</dbReference>
<dbReference type="GO" id="GO:0005506">
    <property type="term" value="F:iron ion binding"/>
    <property type="evidence" value="ECO:0007669"/>
    <property type="project" value="InterPro"/>
</dbReference>
<reference evidence="8 9" key="1">
    <citation type="submission" date="2018-05" db="EMBL/GenBank/DDBJ databases">
        <title>Whole genome sequencing for identification of molecular markers to develop diagnostic detection tools for the regulated plant pathogen Lachnellula willkommii.</title>
        <authorList>
            <person name="Giroux E."/>
            <person name="Bilodeau G."/>
        </authorList>
    </citation>
    <scope>NUCLEOTIDE SEQUENCE [LARGE SCALE GENOMIC DNA]</scope>
    <source>
        <strain evidence="8 9">CBS 203.66</strain>
    </source>
</reference>
<dbReference type="PRINTS" id="PR00385">
    <property type="entry name" value="P450"/>
</dbReference>
<dbReference type="CDD" id="cd11058">
    <property type="entry name" value="CYP60B-like"/>
    <property type="match status" value="1"/>
</dbReference>
<feature type="non-terminal residue" evidence="8">
    <location>
        <position position="1"/>
    </location>
</feature>